<dbReference type="InterPro" id="IPR050696">
    <property type="entry name" value="FtsA/MreB"/>
</dbReference>
<dbReference type="AlphaFoldDB" id="A0A7C3J1Z2"/>
<dbReference type="InterPro" id="IPR007813">
    <property type="entry name" value="PilN"/>
</dbReference>
<dbReference type="InterPro" id="IPR043129">
    <property type="entry name" value="ATPase_NBD"/>
</dbReference>
<dbReference type="Gene3D" id="3.30.420.40">
    <property type="match status" value="2"/>
</dbReference>
<dbReference type="Pfam" id="PF05137">
    <property type="entry name" value="PilN"/>
    <property type="match status" value="1"/>
</dbReference>
<dbReference type="EMBL" id="DSTU01000005">
    <property type="protein sequence ID" value="HFJ53864.1"/>
    <property type="molecule type" value="Genomic_DNA"/>
</dbReference>
<evidence type="ECO:0000313" key="3">
    <source>
        <dbReference type="EMBL" id="HEA87053.1"/>
    </source>
</evidence>
<feature type="coiled-coil region" evidence="1">
    <location>
        <begin position="404"/>
        <end position="441"/>
    </location>
</feature>
<dbReference type="PANTHER" id="PTHR32432:SF3">
    <property type="entry name" value="ETHANOLAMINE UTILIZATION PROTEIN EUTJ"/>
    <property type="match status" value="1"/>
</dbReference>
<organism evidence="4">
    <name type="scientific">candidate division WOR-3 bacterium</name>
    <dbReference type="NCBI Taxonomy" id="2052148"/>
    <lineage>
        <taxon>Bacteria</taxon>
        <taxon>Bacteria division WOR-3</taxon>
    </lineage>
</organism>
<dbReference type="SUPFAM" id="SSF53067">
    <property type="entry name" value="Actin-like ATPase domain"/>
    <property type="match status" value="2"/>
</dbReference>
<evidence type="ECO:0000313" key="4">
    <source>
        <dbReference type="EMBL" id="HFJ53864.1"/>
    </source>
</evidence>
<protein>
    <submittedName>
        <fullName evidence="4">Type IV pilus assembly protein PilM</fullName>
    </submittedName>
</protein>
<accession>A0A7C3J1Z2</accession>
<dbReference type="Pfam" id="PF11104">
    <property type="entry name" value="PilM_2"/>
    <property type="match status" value="1"/>
</dbReference>
<dbReference type="Gene3D" id="3.30.1490.300">
    <property type="match status" value="1"/>
</dbReference>
<dbReference type="NCBIfam" id="TIGR01175">
    <property type="entry name" value="pilM"/>
    <property type="match status" value="1"/>
</dbReference>
<feature type="transmembrane region" description="Helical" evidence="2">
    <location>
        <begin position="380"/>
        <end position="399"/>
    </location>
</feature>
<dbReference type="CDD" id="cd24049">
    <property type="entry name" value="ASKHA_NBD_PilM"/>
    <property type="match status" value="1"/>
</dbReference>
<keyword evidence="2" id="KW-0472">Membrane</keyword>
<name>A0A7C3J1Z2_UNCW3</name>
<evidence type="ECO:0000256" key="1">
    <source>
        <dbReference type="SAM" id="Coils"/>
    </source>
</evidence>
<gene>
    <name evidence="4" type="primary">pilM</name>
    <name evidence="3" type="ORF">ENP94_03475</name>
    <name evidence="4" type="ORF">ENS16_04155</name>
</gene>
<keyword evidence="1" id="KW-0175">Coiled coil</keyword>
<dbReference type="InterPro" id="IPR005883">
    <property type="entry name" value="PilM"/>
</dbReference>
<evidence type="ECO:0000256" key="2">
    <source>
        <dbReference type="SAM" id="Phobius"/>
    </source>
</evidence>
<proteinExistence type="predicted"/>
<keyword evidence="2" id="KW-0812">Transmembrane</keyword>
<dbReference type="EMBL" id="DSLG01000004">
    <property type="protein sequence ID" value="HEA87053.1"/>
    <property type="molecule type" value="Genomic_DNA"/>
</dbReference>
<dbReference type="PANTHER" id="PTHR32432">
    <property type="entry name" value="CELL DIVISION PROTEIN FTSA-RELATED"/>
    <property type="match status" value="1"/>
</dbReference>
<sequence length="534" mass="59187">MASKVFGGGGKGTLCIDIGSNSVKFVKVEGGRVVDYGLKEIGEAFDVPSILRELIKDYKPREVYTFVSGPSVSVRQAPFPKMNRRELKDAILLRLDKYSPFTLDEAIFDFKTLGPVREAGAIKDNVMVIAARKDIVSDHISTLRKAGLEPSSISVIPFALQAAVKKYGRVRPDEVVCLLDIGAEFTDIIFMKGERLDLARTVTTAGNAITEAMTVAITTEEGQLALDAYDAEELKRKYGIPPEDSTERLPSGIMVKRLATLQRPALERFVAEINRSIDFYRREFGEQKVDRLLICGGTAALKGLREYLQTSLGIPTEIFDPFKDFGLYRPGTTPQEEIGHRLVAALGLYYDHTAVDLLPMEMKTGKFVARDIRMMTLGGILWLGVLIVGYILVAGWSGISKGQVSRLRNEIKATEEQNRSYFELEKEISELEARQKALTSVVGEVMPAVPVMAKISTIVPQNIQLNTFTLTNRTNVKLTGVVSGEPHLLDVDLAQFLIDLERSPSFKQVQLVSKNRSSLQGETVLEFEIQCVTE</sequence>
<comment type="caution">
    <text evidence="4">The sequence shown here is derived from an EMBL/GenBank/DDBJ whole genome shotgun (WGS) entry which is preliminary data.</text>
</comment>
<reference evidence="4" key="1">
    <citation type="journal article" date="2020" name="mSystems">
        <title>Genome- and Community-Level Interaction Insights into Carbon Utilization and Element Cycling Functions of Hydrothermarchaeota in Hydrothermal Sediment.</title>
        <authorList>
            <person name="Zhou Z."/>
            <person name="Liu Y."/>
            <person name="Xu W."/>
            <person name="Pan J."/>
            <person name="Luo Z.H."/>
            <person name="Li M."/>
        </authorList>
    </citation>
    <scope>NUCLEOTIDE SEQUENCE [LARGE SCALE GENOMIC DNA]</scope>
    <source>
        <strain evidence="3">SpSt-265</strain>
        <strain evidence="4">SpSt-465</strain>
    </source>
</reference>
<keyword evidence="2" id="KW-1133">Transmembrane helix</keyword>